<dbReference type="InterPro" id="IPR045629">
    <property type="entry name" value="DUF6232"/>
</dbReference>
<feature type="transmembrane region" description="Helical" evidence="1">
    <location>
        <begin position="59"/>
        <end position="78"/>
    </location>
</feature>
<name>A0ABQ3Z1B4_9ACTN</name>
<keyword evidence="3" id="KW-1185">Reference proteome</keyword>
<keyword evidence="1" id="KW-0812">Transmembrane</keyword>
<proteinExistence type="predicted"/>
<sequence length="157" mass="17445">MRNAEGVAMAMRVFYRGQDAVITEQQFMWLTGTLRSFDIAPMRRVWVVKRDARVTGPRAEVVASAVMAATGIGVSAMFVDVPLVRLSLAGVAVALVAIATFRRRTVPCWEIRTLYRGRETTIYTTRDETTFNQVKRGLNRALETSAGARYRARAATG</sequence>
<organism evidence="2 3">
    <name type="scientific">Paractinoplanes durhamensis</name>
    <dbReference type="NCBI Taxonomy" id="113563"/>
    <lineage>
        <taxon>Bacteria</taxon>
        <taxon>Bacillati</taxon>
        <taxon>Actinomycetota</taxon>
        <taxon>Actinomycetes</taxon>
        <taxon>Micromonosporales</taxon>
        <taxon>Micromonosporaceae</taxon>
        <taxon>Paractinoplanes</taxon>
    </lineage>
</organism>
<evidence type="ECO:0000313" key="2">
    <source>
        <dbReference type="EMBL" id="GIE03620.1"/>
    </source>
</evidence>
<comment type="caution">
    <text evidence="2">The sequence shown here is derived from an EMBL/GenBank/DDBJ whole genome shotgun (WGS) entry which is preliminary data.</text>
</comment>
<dbReference type="Pfam" id="PF19744">
    <property type="entry name" value="DUF6232"/>
    <property type="match status" value="1"/>
</dbReference>
<evidence type="ECO:0000313" key="3">
    <source>
        <dbReference type="Proteomes" id="UP000637628"/>
    </source>
</evidence>
<reference evidence="2 3" key="1">
    <citation type="submission" date="2021-01" db="EMBL/GenBank/DDBJ databases">
        <title>Whole genome shotgun sequence of Actinoplanes durhamensis NBRC 14914.</title>
        <authorList>
            <person name="Komaki H."/>
            <person name="Tamura T."/>
        </authorList>
    </citation>
    <scope>NUCLEOTIDE SEQUENCE [LARGE SCALE GENOMIC DNA]</scope>
    <source>
        <strain evidence="2 3">NBRC 14914</strain>
    </source>
</reference>
<evidence type="ECO:0008006" key="4">
    <source>
        <dbReference type="Google" id="ProtNLM"/>
    </source>
</evidence>
<keyword evidence="1" id="KW-0472">Membrane</keyword>
<feature type="transmembrane region" description="Helical" evidence="1">
    <location>
        <begin position="84"/>
        <end position="102"/>
    </location>
</feature>
<gene>
    <name evidence="2" type="ORF">Adu01nite_49700</name>
</gene>
<protein>
    <recommendedName>
        <fullName evidence="4">DUF4231 domain-containing protein</fullName>
    </recommendedName>
</protein>
<evidence type="ECO:0000256" key="1">
    <source>
        <dbReference type="SAM" id="Phobius"/>
    </source>
</evidence>
<dbReference type="EMBL" id="BOML01000038">
    <property type="protein sequence ID" value="GIE03620.1"/>
    <property type="molecule type" value="Genomic_DNA"/>
</dbReference>
<keyword evidence="1" id="KW-1133">Transmembrane helix</keyword>
<accession>A0ABQ3Z1B4</accession>
<dbReference type="Proteomes" id="UP000637628">
    <property type="component" value="Unassembled WGS sequence"/>
</dbReference>